<dbReference type="Pfam" id="PF23414">
    <property type="entry name" value="Beta-prop_EML_2"/>
    <property type="match status" value="1"/>
</dbReference>
<dbReference type="Pfam" id="PF23409">
    <property type="entry name" value="Beta-prop_EML"/>
    <property type="match status" value="1"/>
</dbReference>
<dbReference type="SMART" id="SM00239">
    <property type="entry name" value="C2"/>
    <property type="match status" value="1"/>
</dbReference>
<name>A0A1Y1XWS2_9FUNG</name>
<accession>A0A1Y1XWS2</accession>
<dbReference type="STRING" id="1314790.A0A1Y1XWS2"/>
<organism evidence="6 7">
    <name type="scientific">Basidiobolus meristosporus CBS 931.73</name>
    <dbReference type="NCBI Taxonomy" id="1314790"/>
    <lineage>
        <taxon>Eukaryota</taxon>
        <taxon>Fungi</taxon>
        <taxon>Fungi incertae sedis</taxon>
        <taxon>Zoopagomycota</taxon>
        <taxon>Entomophthoromycotina</taxon>
        <taxon>Basidiobolomycetes</taxon>
        <taxon>Basidiobolales</taxon>
        <taxon>Basidiobolaceae</taxon>
        <taxon>Basidiobolus</taxon>
    </lineage>
</organism>
<dbReference type="CDD" id="cd00030">
    <property type="entry name" value="C2"/>
    <property type="match status" value="1"/>
</dbReference>
<dbReference type="PANTHER" id="PTHR13720">
    <property type="entry name" value="WD-40 REPEAT PROTEIN"/>
    <property type="match status" value="1"/>
</dbReference>
<dbReference type="SUPFAM" id="SSF50978">
    <property type="entry name" value="WD40 repeat-like"/>
    <property type="match status" value="1"/>
</dbReference>
<dbReference type="InterPro" id="IPR035892">
    <property type="entry name" value="C2_domain_sf"/>
</dbReference>
<evidence type="ECO:0000256" key="2">
    <source>
        <dbReference type="ARBA" id="ARBA00022574"/>
    </source>
</evidence>
<feature type="repeat" description="WD" evidence="4">
    <location>
        <begin position="747"/>
        <end position="783"/>
    </location>
</feature>
<dbReference type="InterPro" id="IPR055439">
    <property type="entry name" value="Beta-prop_EML_1st"/>
</dbReference>
<feature type="repeat" description="WD" evidence="4">
    <location>
        <begin position="635"/>
        <end position="676"/>
    </location>
</feature>
<protein>
    <submittedName>
        <fullName evidence="6">WD40 repeat-like protein</fullName>
    </submittedName>
</protein>
<evidence type="ECO:0000313" key="7">
    <source>
        <dbReference type="Proteomes" id="UP000193498"/>
    </source>
</evidence>
<feature type="domain" description="C2" evidence="5">
    <location>
        <begin position="1"/>
        <end position="112"/>
    </location>
</feature>
<dbReference type="OrthoDB" id="10251741at2759"/>
<dbReference type="PANTHER" id="PTHR13720:SF33">
    <property type="entry name" value="HELP DOMAIN-CONTAINING PROTEIN"/>
    <property type="match status" value="1"/>
</dbReference>
<dbReference type="SMART" id="SM00320">
    <property type="entry name" value="WD40"/>
    <property type="match status" value="9"/>
</dbReference>
<dbReference type="EMBL" id="MCFE01000422">
    <property type="protein sequence ID" value="ORX89794.1"/>
    <property type="molecule type" value="Genomic_DNA"/>
</dbReference>
<dbReference type="SUPFAM" id="SSF50998">
    <property type="entry name" value="Quinoprotein alcohol dehydrogenase-like"/>
    <property type="match status" value="1"/>
</dbReference>
<dbReference type="PROSITE" id="PS50294">
    <property type="entry name" value="WD_REPEATS_REGION"/>
    <property type="match status" value="2"/>
</dbReference>
<comment type="similarity">
    <text evidence="1">Belongs to the WD repeat EMAP family.</text>
</comment>
<dbReference type="InterPro" id="IPR015943">
    <property type="entry name" value="WD40/YVTN_repeat-like_dom_sf"/>
</dbReference>
<dbReference type="InParanoid" id="A0A1Y1XWS2"/>
<comment type="caution">
    <text evidence="6">The sequence shown here is derived from an EMBL/GenBank/DDBJ whole genome shotgun (WGS) entry which is preliminary data.</text>
</comment>
<keyword evidence="7" id="KW-1185">Reference proteome</keyword>
<dbReference type="InterPro" id="IPR036322">
    <property type="entry name" value="WD40_repeat_dom_sf"/>
</dbReference>
<dbReference type="InterPro" id="IPR011045">
    <property type="entry name" value="N2O_reductase_N"/>
</dbReference>
<dbReference type="PROSITE" id="PS50004">
    <property type="entry name" value="C2"/>
    <property type="match status" value="1"/>
</dbReference>
<dbReference type="PROSITE" id="PS50082">
    <property type="entry name" value="WD_REPEATS_2"/>
    <property type="match status" value="2"/>
</dbReference>
<keyword evidence="3" id="KW-0677">Repeat</keyword>
<dbReference type="Gene3D" id="2.130.10.10">
    <property type="entry name" value="YVTN repeat-like/Quinoprotein amine dehydrogenase"/>
    <property type="match status" value="2"/>
</dbReference>
<dbReference type="SUPFAM" id="SSF49562">
    <property type="entry name" value="C2 domain (Calcium/lipid-binding domain, CaLB)"/>
    <property type="match status" value="1"/>
</dbReference>
<dbReference type="InterPro" id="IPR055442">
    <property type="entry name" value="Beta-prop_EML-like_2nd"/>
</dbReference>
<dbReference type="Pfam" id="PF03451">
    <property type="entry name" value="HELP"/>
    <property type="match status" value="1"/>
</dbReference>
<dbReference type="Gene3D" id="2.60.40.150">
    <property type="entry name" value="C2 domain"/>
    <property type="match status" value="1"/>
</dbReference>
<evidence type="ECO:0000256" key="3">
    <source>
        <dbReference type="ARBA" id="ARBA00022737"/>
    </source>
</evidence>
<evidence type="ECO:0000313" key="6">
    <source>
        <dbReference type="EMBL" id="ORX89794.1"/>
    </source>
</evidence>
<evidence type="ECO:0000259" key="5">
    <source>
        <dbReference type="PROSITE" id="PS50004"/>
    </source>
</evidence>
<proteinExistence type="inferred from homology"/>
<dbReference type="InterPro" id="IPR011047">
    <property type="entry name" value="Quinoprotein_ADH-like_sf"/>
</dbReference>
<evidence type="ECO:0000256" key="1">
    <source>
        <dbReference type="ARBA" id="ARBA00006489"/>
    </source>
</evidence>
<dbReference type="Proteomes" id="UP000193498">
    <property type="component" value="Unassembled WGS sequence"/>
</dbReference>
<sequence length="783" mass="86959">MVVQSEKITYLEVKLFEAKGLAPMDEDTGSSDPYVIITVGQGKNGQRVQSKIIHANLNPVWNSTFKLFLTEGDSKVKFTLLDHDFLSSDDPLGEVEYDFSELTLETPIRKWVPISESEEGKLHFGLRLVEGDKKNATLSDGLSNTAANRPWTGAIYPPSQFVPLADSLPRESLQLDHVYGYRTRDCRNNIHTLAGHDGSPRLAYFAGSVGIIYDPSTNTQRFFTGHNDDVISIAVHPSGAYIATGDVASVIDPEGGVKVHVWKADEPEQPPVATLKCGPGTVYKGVVAIAFSPDGKFLVAVCKDKDHTIEVFDWESSAEPFVSTSGHSDLVLDILFNPFNRTEFVIFGVKHLKFWYLDDKTRTLSSKRGIFGPKGKIQTILSAAYIDKGTLITGCMDGDIYSWDITKRQVINVKSKAHKGAIFVLSAGETSGVFYSSGKDGRIIKHQVSDQSSQIVWEGVKKSVRALTRYTEKTLVVGTEDSAIYQIELTKPASVEPISMAHDSFRMQELWGLAVHPDAPEFFTCSDDQVVARWDMSKKRMIRKVNLGTSLRSISVHPDATQIAVTAVTDQVFILDSQELTKLHEIKPRNPGTLDNWQHVVKYSPNGEFLAIGAFSMDNGIDVYLTKNWKLLGTCQGHSSRVIRMDWSSDSQYLQSNSIDSELLFWKLPSCEQEKHPSKLSDVEWSTFECPIGWPTIGIQESWMNGRDIYAVSRNPRGNLLVSANTRSQVNLHVYPAYKANTPGKIYKGHSSFVTNVSFSCNGEHVLSIGGMDGSILQWKVIE</sequence>
<dbReference type="AlphaFoldDB" id="A0A1Y1XWS2"/>
<dbReference type="SUPFAM" id="SSF50974">
    <property type="entry name" value="Nitrous oxide reductase, N-terminal domain"/>
    <property type="match status" value="1"/>
</dbReference>
<evidence type="ECO:0000256" key="4">
    <source>
        <dbReference type="PROSITE-ProRule" id="PRU00221"/>
    </source>
</evidence>
<dbReference type="InterPro" id="IPR050630">
    <property type="entry name" value="WD_repeat_EMAP"/>
</dbReference>
<dbReference type="InterPro" id="IPR000008">
    <property type="entry name" value="C2_dom"/>
</dbReference>
<dbReference type="InterPro" id="IPR005108">
    <property type="entry name" value="HELP"/>
</dbReference>
<dbReference type="InterPro" id="IPR001680">
    <property type="entry name" value="WD40_rpt"/>
</dbReference>
<keyword evidence="2 4" id="KW-0853">WD repeat</keyword>
<gene>
    <name evidence="6" type="ORF">K493DRAFT_340426</name>
</gene>
<dbReference type="GO" id="GO:0008017">
    <property type="term" value="F:microtubule binding"/>
    <property type="evidence" value="ECO:0007669"/>
    <property type="project" value="TreeGrafter"/>
</dbReference>
<dbReference type="FunFam" id="2.130.10.10:FF:000320">
    <property type="entry name" value="echinoderm microtubule-associated protein-like 6"/>
    <property type="match status" value="1"/>
</dbReference>
<reference evidence="6 7" key="1">
    <citation type="submission" date="2016-07" db="EMBL/GenBank/DDBJ databases">
        <title>Pervasive Adenine N6-methylation of Active Genes in Fungi.</title>
        <authorList>
            <consortium name="DOE Joint Genome Institute"/>
            <person name="Mondo S.J."/>
            <person name="Dannebaum R.O."/>
            <person name="Kuo R.C."/>
            <person name="Labutti K."/>
            <person name="Haridas S."/>
            <person name="Kuo A."/>
            <person name="Salamov A."/>
            <person name="Ahrendt S.R."/>
            <person name="Lipzen A."/>
            <person name="Sullivan W."/>
            <person name="Andreopoulos W.B."/>
            <person name="Clum A."/>
            <person name="Lindquist E."/>
            <person name="Daum C."/>
            <person name="Ramamoorthy G.K."/>
            <person name="Gryganskyi A."/>
            <person name="Culley D."/>
            <person name="Magnuson J.K."/>
            <person name="James T.Y."/>
            <person name="O'Malley M.A."/>
            <person name="Stajich J.E."/>
            <person name="Spatafora J.W."/>
            <person name="Visel A."/>
            <person name="Grigoriev I.V."/>
        </authorList>
    </citation>
    <scope>NUCLEOTIDE SEQUENCE [LARGE SCALE GENOMIC DNA]</scope>
    <source>
        <strain evidence="6 7">CBS 931.73</strain>
    </source>
</reference>
<dbReference type="Pfam" id="PF00168">
    <property type="entry name" value="C2"/>
    <property type="match status" value="1"/>
</dbReference>